<dbReference type="Pfam" id="PF00078">
    <property type="entry name" value="RVT_1"/>
    <property type="match status" value="1"/>
</dbReference>
<organism evidence="4 5">
    <name type="scientific">Deinandra increscens subsp. villosa</name>
    <dbReference type="NCBI Taxonomy" id="3103831"/>
    <lineage>
        <taxon>Eukaryota</taxon>
        <taxon>Viridiplantae</taxon>
        <taxon>Streptophyta</taxon>
        <taxon>Embryophyta</taxon>
        <taxon>Tracheophyta</taxon>
        <taxon>Spermatophyta</taxon>
        <taxon>Magnoliopsida</taxon>
        <taxon>eudicotyledons</taxon>
        <taxon>Gunneridae</taxon>
        <taxon>Pentapetalae</taxon>
        <taxon>asterids</taxon>
        <taxon>campanulids</taxon>
        <taxon>Asterales</taxon>
        <taxon>Asteraceae</taxon>
        <taxon>Asteroideae</taxon>
        <taxon>Heliantheae alliance</taxon>
        <taxon>Madieae</taxon>
        <taxon>Madiinae</taxon>
        <taxon>Deinandra</taxon>
    </lineage>
</organism>
<feature type="compositionally biased region" description="Basic and acidic residues" evidence="1">
    <location>
        <begin position="277"/>
        <end position="286"/>
    </location>
</feature>
<dbReference type="CDD" id="cd09279">
    <property type="entry name" value="RNase_HI_like"/>
    <property type="match status" value="1"/>
</dbReference>
<keyword evidence="5" id="KW-1185">Reference proteome</keyword>
<sequence length="901" mass="101264">MLEPATSQIFKSAGAESLSATTQISTSAVYEEPRSQQSGAPTAQVLQGSSTRPFPEFPSRFRAAQDPQGSLFSNPSVSAGMFPNSSQEMHEGYFIPMQVEKTTKPTILRDAGYGPQTRSQNPRINPTIARELQRLKDMISSVPGVIRPIPEMHVGSHRVSRSFEKLTGDLYRIVQKSDESLWDYVARFGREALDIPNLDMAADVEAFKMVLGGDSHFYDDLVMTPCRNLNEVRTRALRFIRLGDDKKIQKRSDVSKPESSSRITDSPGKQQRSKPYYRNDNHRVNAVEDEEDEEDFPKVSDYCFSVDVSGLLCALQDLDDCIALRKEISYLLSKGHLKELFGRKKSKTQDAAELPKRAQSPPANAKVINFISGGSDICGSSFSSAKRHAREAKMDQGSRPKKNAMLTEDKIIFFDETDNLDIQDPHHDSLLDVLKKMSIPEEEIILRSSVLVGFSGETKHTIRDIRLPVVLVGTNIPEDTQEQLVNLLKSRTTTFAWKHEDMTGISKDIITHKLGIDESFRPIHQKRRKFAPEINIIIQEEVNRLLKSKMIREVNYPRWLANVVVVQKKYSKWRVCVDYTDLNKACPKDPFPLPHIDSMVDATTGHEMLTFIDASSGFQQIHMEPSDQEDTAFMTPTGICCYIAMPFGLRNAGATYQRLVNMIFKDQLGDTMEVYIDDMVVKSKKAKDHPRDLEAAFYMVTERGIEASPEQIQEIINLKSPTNVKEVQRLTGRVAALNRFISRSSEKSNILKKNKKFEWAIKSQALADFVADFSSDILPEVELEVKQLQEASGSWILYTDGASNFRGTGLGALLKLPQGDIIPLSIYCEFNVTNNEAEYEALIAGLQLAKDMVKGERLTKYLDLVKNLALSFENCSISHVPREENAEADALANLASSLRIP</sequence>
<dbReference type="Gene3D" id="3.30.70.270">
    <property type="match status" value="2"/>
</dbReference>
<evidence type="ECO:0000259" key="3">
    <source>
        <dbReference type="Pfam" id="PF13456"/>
    </source>
</evidence>
<dbReference type="InterPro" id="IPR043128">
    <property type="entry name" value="Rev_trsase/Diguanyl_cyclase"/>
</dbReference>
<feature type="domain" description="Reverse transcriptase" evidence="2">
    <location>
        <begin position="566"/>
        <end position="715"/>
    </location>
</feature>
<dbReference type="AlphaFoldDB" id="A0AAP0H7M2"/>
<evidence type="ECO:0000313" key="5">
    <source>
        <dbReference type="Proteomes" id="UP001408789"/>
    </source>
</evidence>
<dbReference type="GO" id="GO:0004523">
    <property type="term" value="F:RNA-DNA hybrid ribonuclease activity"/>
    <property type="evidence" value="ECO:0007669"/>
    <property type="project" value="InterPro"/>
</dbReference>
<feature type="region of interest" description="Disordered" evidence="1">
    <location>
        <begin position="250"/>
        <end position="292"/>
    </location>
</feature>
<dbReference type="GO" id="GO:0003676">
    <property type="term" value="F:nucleic acid binding"/>
    <property type="evidence" value="ECO:0007669"/>
    <property type="project" value="InterPro"/>
</dbReference>
<dbReference type="InterPro" id="IPR053134">
    <property type="entry name" value="RNA-dir_DNA_polymerase"/>
</dbReference>
<feature type="compositionally biased region" description="Polar residues" evidence="1">
    <location>
        <begin position="1"/>
        <end position="10"/>
    </location>
</feature>
<feature type="compositionally biased region" description="Polar residues" evidence="1">
    <location>
        <begin position="35"/>
        <end position="52"/>
    </location>
</feature>
<dbReference type="Gene3D" id="3.10.10.10">
    <property type="entry name" value="HIV Type 1 Reverse Transcriptase, subunit A, domain 1"/>
    <property type="match status" value="1"/>
</dbReference>
<dbReference type="InterPro" id="IPR002156">
    <property type="entry name" value="RNaseH_domain"/>
</dbReference>
<protein>
    <recommendedName>
        <fullName evidence="6">Reverse transcriptase</fullName>
    </recommendedName>
</protein>
<evidence type="ECO:0008006" key="6">
    <source>
        <dbReference type="Google" id="ProtNLM"/>
    </source>
</evidence>
<dbReference type="PANTHER" id="PTHR24559">
    <property type="entry name" value="TRANSPOSON TY3-I GAG-POL POLYPROTEIN"/>
    <property type="match status" value="1"/>
</dbReference>
<dbReference type="SUPFAM" id="SSF56672">
    <property type="entry name" value="DNA/RNA polymerases"/>
    <property type="match status" value="1"/>
</dbReference>
<dbReference type="InterPro" id="IPR000477">
    <property type="entry name" value="RT_dom"/>
</dbReference>
<dbReference type="Proteomes" id="UP001408789">
    <property type="component" value="Unassembled WGS sequence"/>
</dbReference>
<dbReference type="Gene3D" id="3.30.420.10">
    <property type="entry name" value="Ribonuclease H-like superfamily/Ribonuclease H"/>
    <property type="match status" value="2"/>
</dbReference>
<accession>A0AAP0H7M2</accession>
<dbReference type="EMBL" id="JBCNJP010000006">
    <property type="protein sequence ID" value="KAK9077953.1"/>
    <property type="molecule type" value="Genomic_DNA"/>
</dbReference>
<name>A0AAP0H7M2_9ASTR</name>
<proteinExistence type="predicted"/>
<dbReference type="PANTHER" id="PTHR24559:SF431">
    <property type="entry name" value="RNA-DIRECTED DNA POLYMERASE HOMOLOG"/>
    <property type="match status" value="1"/>
</dbReference>
<gene>
    <name evidence="4" type="ORF">SSX86_002010</name>
</gene>
<reference evidence="4 5" key="1">
    <citation type="submission" date="2024-04" db="EMBL/GenBank/DDBJ databases">
        <title>The reference genome of an endangered Asteraceae, Deinandra increscens subsp. villosa, native to the Central Coast of California.</title>
        <authorList>
            <person name="Guilliams M."/>
            <person name="Hasenstab-Lehman K."/>
            <person name="Meyer R."/>
            <person name="Mcevoy S."/>
        </authorList>
    </citation>
    <scope>NUCLEOTIDE SEQUENCE [LARGE SCALE GENOMIC DNA]</scope>
    <source>
        <tissue evidence="4">Leaf</tissue>
    </source>
</reference>
<evidence type="ECO:0000256" key="1">
    <source>
        <dbReference type="SAM" id="MobiDB-lite"/>
    </source>
</evidence>
<feature type="region of interest" description="Disordered" evidence="1">
    <location>
        <begin position="1"/>
        <end position="57"/>
    </location>
</feature>
<dbReference type="InterPro" id="IPR043502">
    <property type="entry name" value="DNA/RNA_pol_sf"/>
</dbReference>
<evidence type="ECO:0000259" key="2">
    <source>
        <dbReference type="Pfam" id="PF00078"/>
    </source>
</evidence>
<feature type="compositionally biased region" description="Polar residues" evidence="1">
    <location>
        <begin position="18"/>
        <end position="28"/>
    </location>
</feature>
<dbReference type="CDD" id="cd01647">
    <property type="entry name" value="RT_LTR"/>
    <property type="match status" value="1"/>
</dbReference>
<comment type="caution">
    <text evidence="4">The sequence shown here is derived from an EMBL/GenBank/DDBJ whole genome shotgun (WGS) entry which is preliminary data.</text>
</comment>
<dbReference type="InterPro" id="IPR036397">
    <property type="entry name" value="RNaseH_sf"/>
</dbReference>
<feature type="domain" description="RNase H type-1" evidence="3">
    <location>
        <begin position="854"/>
        <end position="895"/>
    </location>
</feature>
<dbReference type="Pfam" id="PF13456">
    <property type="entry name" value="RVT_3"/>
    <property type="match status" value="1"/>
</dbReference>
<feature type="compositionally biased region" description="Polar residues" evidence="1">
    <location>
        <begin position="257"/>
        <end position="270"/>
    </location>
</feature>
<evidence type="ECO:0000313" key="4">
    <source>
        <dbReference type="EMBL" id="KAK9077953.1"/>
    </source>
</evidence>